<dbReference type="Proteomes" id="UP001062846">
    <property type="component" value="Chromosome 9"/>
</dbReference>
<evidence type="ECO:0000313" key="1">
    <source>
        <dbReference type="EMBL" id="KAI8538290.1"/>
    </source>
</evidence>
<sequence length="121" mass="13067">MGKASNGSQGTFSTQVRRPSGGDSFEGFTSWKSERLQFKSETLGDCNTCKAAALADDQKQQLEVVAMDWQLTQTVSGCEVTSMALAVIEAVNRAMTEIGGWWLLLRLVKKTDGVLMAVTGT</sequence>
<keyword evidence="2" id="KW-1185">Reference proteome</keyword>
<proteinExistence type="predicted"/>
<gene>
    <name evidence="1" type="ORF">RHMOL_Rhmol09G0090800</name>
</gene>
<organism evidence="1 2">
    <name type="scientific">Rhododendron molle</name>
    <name type="common">Chinese azalea</name>
    <name type="synonym">Azalea mollis</name>
    <dbReference type="NCBI Taxonomy" id="49168"/>
    <lineage>
        <taxon>Eukaryota</taxon>
        <taxon>Viridiplantae</taxon>
        <taxon>Streptophyta</taxon>
        <taxon>Embryophyta</taxon>
        <taxon>Tracheophyta</taxon>
        <taxon>Spermatophyta</taxon>
        <taxon>Magnoliopsida</taxon>
        <taxon>eudicotyledons</taxon>
        <taxon>Gunneridae</taxon>
        <taxon>Pentapetalae</taxon>
        <taxon>asterids</taxon>
        <taxon>Ericales</taxon>
        <taxon>Ericaceae</taxon>
        <taxon>Ericoideae</taxon>
        <taxon>Rhodoreae</taxon>
        <taxon>Rhododendron</taxon>
    </lineage>
</organism>
<comment type="caution">
    <text evidence="1">The sequence shown here is derived from an EMBL/GenBank/DDBJ whole genome shotgun (WGS) entry which is preliminary data.</text>
</comment>
<name>A0ACC0MBS0_RHOML</name>
<accession>A0ACC0MBS0</accession>
<protein>
    <submittedName>
        <fullName evidence="1">Uncharacterized protein</fullName>
    </submittedName>
</protein>
<reference evidence="1" key="1">
    <citation type="submission" date="2022-02" db="EMBL/GenBank/DDBJ databases">
        <title>Plant Genome Project.</title>
        <authorList>
            <person name="Zhang R.-G."/>
        </authorList>
    </citation>
    <scope>NUCLEOTIDE SEQUENCE</scope>
    <source>
        <strain evidence="1">AT1</strain>
    </source>
</reference>
<evidence type="ECO:0000313" key="2">
    <source>
        <dbReference type="Proteomes" id="UP001062846"/>
    </source>
</evidence>
<dbReference type="EMBL" id="CM046396">
    <property type="protein sequence ID" value="KAI8538290.1"/>
    <property type="molecule type" value="Genomic_DNA"/>
</dbReference>